<gene>
    <name evidence="1" type="ORF">HELGO_WM65344</name>
</gene>
<proteinExistence type="predicted"/>
<dbReference type="InterPro" id="IPR025586">
    <property type="entry name" value="PcfJ"/>
</dbReference>
<reference evidence="1" key="1">
    <citation type="submission" date="2020-01" db="EMBL/GenBank/DDBJ databases">
        <authorList>
            <person name="Meier V. D."/>
            <person name="Meier V D."/>
        </authorList>
    </citation>
    <scope>NUCLEOTIDE SEQUENCE</scope>
    <source>
        <strain evidence="1">HLG_WM_MAG_08</strain>
    </source>
</reference>
<protein>
    <submittedName>
        <fullName evidence="1">Uncharacterized protein</fullName>
    </submittedName>
</protein>
<dbReference type="EMBL" id="CACVAV010000432">
    <property type="protein sequence ID" value="CAA6826840.1"/>
    <property type="molecule type" value="Genomic_DNA"/>
</dbReference>
<organism evidence="1">
    <name type="scientific">uncultured Thiotrichaceae bacterium</name>
    <dbReference type="NCBI Taxonomy" id="298394"/>
    <lineage>
        <taxon>Bacteria</taxon>
        <taxon>Pseudomonadati</taxon>
        <taxon>Pseudomonadota</taxon>
        <taxon>Gammaproteobacteria</taxon>
        <taxon>Thiotrichales</taxon>
        <taxon>Thiotrichaceae</taxon>
        <taxon>environmental samples</taxon>
    </lineage>
</organism>
<dbReference type="Pfam" id="PF14284">
    <property type="entry name" value="PcfJ"/>
    <property type="match status" value="1"/>
</dbReference>
<feature type="non-terminal residue" evidence="1">
    <location>
        <position position="495"/>
    </location>
</feature>
<dbReference type="AlphaFoldDB" id="A0A6S6UBW7"/>
<sequence>MNTAAAQQTIEQHLQALKNEQLQQYHLTHDCFTGRPFPAHQLPRVPEHTVDVVVQKRQRDLDSLNKVLCPTPTLGSVLGDSLAALKLKPEAAEPADVMSLEKPSEDLLHRAVNWFDKYQTEGLESLLPEQSRQLTEANIALIKRVFSRNTLLIQNVCMLSAFWIRSPLEWDAQGDTNLLEHLFVRYDTPAFLKACWSNAADEENMRWLLCFILYAQGGSLKALANHFGWKTASHKLWHQLYLCPAGMTPLHAVLYAEFKRLGGWDEDFACLMANESYVIDLLEPTSGEGREFWYDTCRWTINLQFELSVDENREVLRWARHQLTEQARNNLSYRLQGRSKVKVLESIAAYELEQRQIRQARARMAARARQVSMAREEERTRLREEDRQERAIRDALLARENGDYDYDEPIDAVWKSRGWDWATMAHGKKWRFTELTTSQALHDEGESMEHCVGGYSLSCLDGYAAIFSLRCEGFRKVTIEIDPVSKQLTQVQGKY</sequence>
<accession>A0A6S6UBW7</accession>
<name>A0A6S6UBW7_9GAMM</name>
<evidence type="ECO:0000313" key="1">
    <source>
        <dbReference type="EMBL" id="CAA6826840.1"/>
    </source>
</evidence>